<evidence type="ECO:0000259" key="16">
    <source>
        <dbReference type="Pfam" id="PF17432"/>
    </source>
</evidence>
<evidence type="ECO:0000313" key="19">
    <source>
        <dbReference type="Proteomes" id="UP000234845"/>
    </source>
</evidence>
<accession>A0A2N5Y2L6</accession>
<evidence type="ECO:0000256" key="4">
    <source>
        <dbReference type="ARBA" id="ARBA00012564"/>
    </source>
</evidence>
<dbReference type="EC" id="3.4.11.2" evidence="4 13"/>
<dbReference type="GO" id="GO:0006508">
    <property type="term" value="P:proteolysis"/>
    <property type="evidence" value="ECO:0007669"/>
    <property type="project" value="UniProtKB-UniRule"/>
</dbReference>
<gene>
    <name evidence="18" type="ORF">CWI75_08595</name>
</gene>
<dbReference type="FunFam" id="3.30.2010.30:FF:000002">
    <property type="entry name" value="Putative aminopeptidase N"/>
    <property type="match status" value="1"/>
</dbReference>
<comment type="caution">
    <text evidence="18">The sequence shown here is derived from an EMBL/GenBank/DDBJ whole genome shotgun (WGS) entry which is preliminary data.</text>
</comment>
<sequence>MRDAQPKVIYRKEYQVPAFLLERTELTFELFEDHAVVTSQLHLRRNPEADSGAALELNGQELELLEIAIDGRELAPDEYHRDDELLTIARAPAQCVLRCRTRIHPQDNTSLEGLYKSRTMFCTQCEAEGFRKITYFPDRPDVMSVFDVTIEADQALYPVLLSNGNPAPPEALANGRHRVRWHDPHPKPAYLFALVAGDLHYVEDRFRTCGGRDVTLRIYVEEKDLDKCAHAMDSLIQSMRWDEETYGREYDLDIFNIVAVDDFNMGAMENKGLNIFNSSCVLCRPDITTDAGFERVQAIVAHEYFHNWSGNRVTCRDWFQLSLKEGFTVFRDAEFSADMGSRTVKRIEDVSLLRTAQFAEDAGPMAHPVRPDSFIEISNFYTVTIYEKGAEVVRMIHTLLGPDLFRQGSDLYFERHDGQAVTCEEFVRAMEDASGVDLSQFRLWYSQAGTPRLVASGHYDAGAARYTLTLRQSCPATPGQPHKEPMTIPVALGLLGTAGNLPLRLADDQPGGETADNTHRVLELSREEQSFCFEGVMEAPVPALLRGFSAPVTLEYDYSTADLCALMSREADGFVRWDASQQLALRVLSDTQGQLAADSAVVVEPQFLEALGALLADPDLDPAMVAEMLRLPAEGYLAELAAGQGGADVDIIHQARQMLRSTIASAHADLFADCYQRLVTSAPFAPTAEQIGARSLRNMCLDYLALDGAEGLQLAQSQFDTATNMTDRLAALQAIAQHGPDQQRDAALARFYADWEQETLVVNQWLQVQAAMPVADALERVRALLAHPAFDIRNPNKVRSLIGAFSNANPVNFHRADGEGYRLLADIIEQLDSRNPQIAARLLTPLTKWRNYRGRGEQMRAQLQRLAAMPTVSRDVYEVLDKALA</sequence>
<dbReference type="FunFam" id="2.60.40.1840:FF:000001">
    <property type="entry name" value="Aminopeptidase N"/>
    <property type="match status" value="1"/>
</dbReference>
<keyword evidence="7" id="KW-0645">Protease</keyword>
<comment type="cofactor">
    <cofactor evidence="2">
        <name>Zn(2+)</name>
        <dbReference type="ChEBI" id="CHEBI:29105"/>
    </cofactor>
</comment>
<dbReference type="CDD" id="cd09600">
    <property type="entry name" value="M1_APN"/>
    <property type="match status" value="1"/>
</dbReference>
<comment type="catalytic activity">
    <reaction evidence="1">
        <text>Release of an N-terminal amino acid, Xaa-|-Yaa- from a peptide, amide or arylamide. Xaa is preferably Ala, but may be most amino acids including Pro (slow action). When a terminal hydrophobic residue is followed by a prolyl residue, the two may be released as an intact Xaa-Pro dipeptide.</text>
        <dbReference type="EC" id="3.4.11.2"/>
    </reaction>
</comment>
<dbReference type="NCBIfam" id="TIGR02414">
    <property type="entry name" value="pepN_proteo"/>
    <property type="match status" value="1"/>
</dbReference>
<dbReference type="InterPro" id="IPR001930">
    <property type="entry name" value="Peptidase_M1"/>
</dbReference>
<dbReference type="Pfam" id="PF17900">
    <property type="entry name" value="Peptidase_M1_N"/>
    <property type="match status" value="1"/>
</dbReference>
<evidence type="ECO:0000313" key="18">
    <source>
        <dbReference type="EMBL" id="PLW82633.1"/>
    </source>
</evidence>
<keyword evidence="9" id="KW-0378">Hydrolase</keyword>
<keyword evidence="11" id="KW-0482">Metalloprotease</keyword>
<dbReference type="InterPro" id="IPR038438">
    <property type="entry name" value="PepN_Ig-like_sf"/>
</dbReference>
<comment type="function">
    <text evidence="12">Aminopeptidase N is involved in the degradation of intracellular peptides generated by protein breakdown during normal growth as well as in response to nutrient starvation.</text>
</comment>
<dbReference type="InterPro" id="IPR035414">
    <property type="entry name" value="Peptidase_M1_pepN_Ig-like"/>
</dbReference>
<evidence type="ECO:0000256" key="2">
    <source>
        <dbReference type="ARBA" id="ARBA00001947"/>
    </source>
</evidence>
<proteinExistence type="inferred from homology"/>
<dbReference type="Pfam" id="PF01433">
    <property type="entry name" value="Peptidase_M1"/>
    <property type="match status" value="1"/>
</dbReference>
<dbReference type="GO" id="GO:0016285">
    <property type="term" value="F:alanyl aminopeptidase activity"/>
    <property type="evidence" value="ECO:0007669"/>
    <property type="project" value="UniProtKB-EC"/>
</dbReference>
<dbReference type="OrthoDB" id="100605at2"/>
<dbReference type="InterPro" id="IPR037144">
    <property type="entry name" value="Peptidase_M1_pepN_C_sf"/>
</dbReference>
<reference evidence="19" key="1">
    <citation type="submission" date="2017-11" db="EMBL/GenBank/DDBJ databases">
        <title>The draft genome sequence of Chromatocurvus sp. F02.</title>
        <authorList>
            <person name="Du Z.-J."/>
            <person name="Chang Y.-Q."/>
        </authorList>
    </citation>
    <scope>NUCLEOTIDE SEQUENCE [LARGE SCALE GENOMIC DNA]</scope>
    <source>
        <strain evidence="19">F02</strain>
    </source>
</reference>
<evidence type="ECO:0000256" key="13">
    <source>
        <dbReference type="NCBIfam" id="TIGR02414"/>
    </source>
</evidence>
<comment type="similarity">
    <text evidence="3">Belongs to the peptidase M1 family.</text>
</comment>
<dbReference type="Pfam" id="PF17432">
    <property type="entry name" value="DUF3458_C"/>
    <property type="match status" value="1"/>
</dbReference>
<dbReference type="InterPro" id="IPR014782">
    <property type="entry name" value="Peptidase_M1_dom"/>
</dbReference>
<name>A0A2N5Y2L6_9GAMM</name>
<evidence type="ECO:0000256" key="11">
    <source>
        <dbReference type="ARBA" id="ARBA00023049"/>
    </source>
</evidence>
<feature type="domain" description="Peptidase M1 alanyl aminopeptidase Ig-like fold" evidence="15">
    <location>
        <begin position="449"/>
        <end position="557"/>
    </location>
</feature>
<dbReference type="PANTHER" id="PTHR46322:SF1">
    <property type="entry name" value="PUROMYCIN-SENSITIVE AMINOPEPTIDASE"/>
    <property type="match status" value="1"/>
</dbReference>
<keyword evidence="10" id="KW-0862">Zinc</keyword>
<dbReference type="SUPFAM" id="SSF55486">
    <property type="entry name" value="Metalloproteases ('zincins'), catalytic domain"/>
    <property type="match status" value="1"/>
</dbReference>
<dbReference type="InterPro" id="IPR042097">
    <property type="entry name" value="Aminopeptidase_N-like_N_sf"/>
</dbReference>
<dbReference type="FunFam" id="2.60.40.1730:FF:000005">
    <property type="entry name" value="Aminopeptidase N"/>
    <property type="match status" value="1"/>
</dbReference>
<dbReference type="GO" id="GO:0008237">
    <property type="term" value="F:metallopeptidase activity"/>
    <property type="evidence" value="ECO:0007669"/>
    <property type="project" value="UniProtKB-UniRule"/>
</dbReference>
<dbReference type="GO" id="GO:0008270">
    <property type="term" value="F:zinc ion binding"/>
    <property type="evidence" value="ECO:0007669"/>
    <property type="project" value="InterPro"/>
</dbReference>
<evidence type="ECO:0000256" key="9">
    <source>
        <dbReference type="ARBA" id="ARBA00022801"/>
    </source>
</evidence>
<keyword evidence="19" id="KW-1185">Reference proteome</keyword>
<dbReference type="PRINTS" id="PR00756">
    <property type="entry name" value="ALADIPTASE"/>
</dbReference>
<evidence type="ECO:0000256" key="10">
    <source>
        <dbReference type="ARBA" id="ARBA00022833"/>
    </source>
</evidence>
<evidence type="ECO:0000256" key="3">
    <source>
        <dbReference type="ARBA" id="ARBA00010136"/>
    </source>
</evidence>
<dbReference type="SUPFAM" id="SSF63737">
    <property type="entry name" value="Leukotriene A4 hydrolase N-terminal domain"/>
    <property type="match status" value="1"/>
</dbReference>
<dbReference type="Gene3D" id="2.60.40.1730">
    <property type="entry name" value="tricorn interacting facor f3 domain"/>
    <property type="match status" value="1"/>
</dbReference>
<evidence type="ECO:0000256" key="8">
    <source>
        <dbReference type="ARBA" id="ARBA00022723"/>
    </source>
</evidence>
<evidence type="ECO:0000259" key="15">
    <source>
        <dbReference type="Pfam" id="PF11940"/>
    </source>
</evidence>
<dbReference type="RefSeq" id="WP_101521101.1">
    <property type="nucleotide sequence ID" value="NZ_PKLZ01000007.1"/>
</dbReference>
<dbReference type="AlphaFoldDB" id="A0A2N5Y2L6"/>
<dbReference type="Gene3D" id="2.60.40.1840">
    <property type="match status" value="1"/>
</dbReference>
<dbReference type="FunFam" id="1.10.390.10:FF:000002">
    <property type="entry name" value="Aminopeptidase N"/>
    <property type="match status" value="1"/>
</dbReference>
<feature type="domain" description="Peptidase M1 alanyl aminopeptidase C-terminal" evidence="16">
    <location>
        <begin position="561"/>
        <end position="885"/>
    </location>
</feature>
<keyword evidence="8" id="KW-0479">Metal-binding</keyword>
<dbReference type="InterPro" id="IPR027268">
    <property type="entry name" value="Peptidase_M4/M1_CTD_sf"/>
</dbReference>
<evidence type="ECO:0000259" key="17">
    <source>
        <dbReference type="Pfam" id="PF17900"/>
    </source>
</evidence>
<dbReference type="Gene3D" id="1.25.50.10">
    <property type="entry name" value="Peptidase M1, alanyl aminopeptidase, C-terminal domain"/>
    <property type="match status" value="1"/>
</dbReference>
<organism evidence="18 19">
    <name type="scientific">Kineobactrum sediminis</name>
    <dbReference type="NCBI Taxonomy" id="1905677"/>
    <lineage>
        <taxon>Bacteria</taxon>
        <taxon>Pseudomonadati</taxon>
        <taxon>Pseudomonadota</taxon>
        <taxon>Gammaproteobacteria</taxon>
        <taxon>Cellvibrionales</taxon>
        <taxon>Halieaceae</taxon>
        <taxon>Kineobactrum</taxon>
    </lineage>
</organism>
<dbReference type="EMBL" id="PKLZ01000007">
    <property type="protein sequence ID" value="PLW82633.1"/>
    <property type="molecule type" value="Genomic_DNA"/>
</dbReference>
<evidence type="ECO:0000259" key="14">
    <source>
        <dbReference type="Pfam" id="PF01433"/>
    </source>
</evidence>
<dbReference type="Proteomes" id="UP000234845">
    <property type="component" value="Unassembled WGS sequence"/>
</dbReference>
<evidence type="ECO:0000256" key="12">
    <source>
        <dbReference type="ARBA" id="ARBA00059739"/>
    </source>
</evidence>
<dbReference type="InterPro" id="IPR024601">
    <property type="entry name" value="Peptidase_M1_pepN_C"/>
</dbReference>
<evidence type="ECO:0000256" key="1">
    <source>
        <dbReference type="ARBA" id="ARBA00000098"/>
    </source>
</evidence>
<feature type="domain" description="Aminopeptidase N-like N-terminal" evidence="17">
    <location>
        <begin position="57"/>
        <end position="191"/>
    </location>
</feature>
<dbReference type="Gene3D" id="3.30.2010.30">
    <property type="match status" value="1"/>
</dbReference>
<evidence type="ECO:0000256" key="7">
    <source>
        <dbReference type="ARBA" id="ARBA00022670"/>
    </source>
</evidence>
<dbReference type="Gene3D" id="1.10.390.10">
    <property type="entry name" value="Neutral Protease Domain 2"/>
    <property type="match status" value="1"/>
</dbReference>
<dbReference type="InterPro" id="IPR012779">
    <property type="entry name" value="Peptidase_M1_pepN"/>
</dbReference>
<dbReference type="InterPro" id="IPR045357">
    <property type="entry name" value="Aminopeptidase_N-like_N"/>
</dbReference>
<keyword evidence="6 18" id="KW-0031">Aminopeptidase</keyword>
<protein>
    <recommendedName>
        <fullName evidence="5 13">Aminopeptidase N</fullName>
        <ecNumber evidence="4 13">3.4.11.2</ecNumber>
    </recommendedName>
</protein>
<evidence type="ECO:0000256" key="5">
    <source>
        <dbReference type="ARBA" id="ARBA00015611"/>
    </source>
</evidence>
<evidence type="ECO:0000256" key="6">
    <source>
        <dbReference type="ARBA" id="ARBA00022438"/>
    </source>
</evidence>
<feature type="domain" description="Peptidase M1 membrane alanine aminopeptidase" evidence="14">
    <location>
        <begin position="231"/>
        <end position="441"/>
    </location>
</feature>
<dbReference type="PANTHER" id="PTHR46322">
    <property type="entry name" value="PUROMYCIN-SENSITIVE AMINOPEPTIDASE"/>
    <property type="match status" value="1"/>
</dbReference>
<dbReference type="Pfam" id="PF11940">
    <property type="entry name" value="DUF3458"/>
    <property type="match status" value="1"/>
</dbReference>